<feature type="compositionally biased region" description="Low complexity" evidence="7">
    <location>
        <begin position="22"/>
        <end position="38"/>
    </location>
</feature>
<evidence type="ECO:0000256" key="2">
    <source>
        <dbReference type="ARBA" id="ARBA00022723"/>
    </source>
</evidence>
<dbReference type="OrthoDB" id="166746at2759"/>
<feature type="region of interest" description="Disordered" evidence="7">
    <location>
        <begin position="19"/>
        <end position="47"/>
    </location>
</feature>
<evidence type="ECO:0000256" key="4">
    <source>
        <dbReference type="ARBA" id="ARBA00022833"/>
    </source>
</evidence>
<name>A0A9P4NH43_9PEZI</name>
<dbReference type="Pfam" id="PF09733">
    <property type="entry name" value="VEFS-Box"/>
    <property type="match status" value="1"/>
</dbReference>
<dbReference type="GO" id="GO:0008270">
    <property type="term" value="F:zinc ion binding"/>
    <property type="evidence" value="ECO:0007669"/>
    <property type="project" value="UniProtKB-KW"/>
</dbReference>
<evidence type="ECO:0000259" key="8">
    <source>
        <dbReference type="PROSITE" id="PS00028"/>
    </source>
</evidence>
<comment type="caution">
    <text evidence="9">The sequence shown here is derived from an EMBL/GenBank/DDBJ whole genome shotgun (WGS) entry which is preliminary data.</text>
</comment>
<keyword evidence="3" id="KW-0863">Zinc-finger</keyword>
<feature type="compositionally biased region" description="Acidic residues" evidence="7">
    <location>
        <begin position="163"/>
        <end position="193"/>
    </location>
</feature>
<keyword evidence="10" id="KW-1185">Reference proteome</keyword>
<accession>A0A9P4NH43</accession>
<organism evidence="9 10">
    <name type="scientific">Tothia fuscella</name>
    <dbReference type="NCBI Taxonomy" id="1048955"/>
    <lineage>
        <taxon>Eukaryota</taxon>
        <taxon>Fungi</taxon>
        <taxon>Dikarya</taxon>
        <taxon>Ascomycota</taxon>
        <taxon>Pezizomycotina</taxon>
        <taxon>Dothideomycetes</taxon>
        <taxon>Pleosporomycetidae</taxon>
        <taxon>Venturiales</taxon>
        <taxon>Cylindrosympodiaceae</taxon>
        <taxon>Tothia</taxon>
    </lineage>
</organism>
<gene>
    <name evidence="9" type="ORF">EJ08DRAFT_518780</name>
</gene>
<evidence type="ECO:0000256" key="1">
    <source>
        <dbReference type="ARBA" id="ARBA00007416"/>
    </source>
</evidence>
<reference evidence="9" key="1">
    <citation type="journal article" date="2020" name="Stud. Mycol.">
        <title>101 Dothideomycetes genomes: a test case for predicting lifestyles and emergence of pathogens.</title>
        <authorList>
            <person name="Haridas S."/>
            <person name="Albert R."/>
            <person name="Binder M."/>
            <person name="Bloem J."/>
            <person name="Labutti K."/>
            <person name="Salamov A."/>
            <person name="Andreopoulos B."/>
            <person name="Baker S."/>
            <person name="Barry K."/>
            <person name="Bills G."/>
            <person name="Bluhm B."/>
            <person name="Cannon C."/>
            <person name="Castanera R."/>
            <person name="Culley D."/>
            <person name="Daum C."/>
            <person name="Ezra D."/>
            <person name="Gonzalez J."/>
            <person name="Henrissat B."/>
            <person name="Kuo A."/>
            <person name="Liang C."/>
            <person name="Lipzen A."/>
            <person name="Lutzoni F."/>
            <person name="Magnuson J."/>
            <person name="Mondo S."/>
            <person name="Nolan M."/>
            <person name="Ohm R."/>
            <person name="Pangilinan J."/>
            <person name="Park H.-J."/>
            <person name="Ramirez L."/>
            <person name="Alfaro M."/>
            <person name="Sun H."/>
            <person name="Tritt A."/>
            <person name="Yoshinaga Y."/>
            <person name="Zwiers L.-H."/>
            <person name="Turgeon B."/>
            <person name="Goodwin S."/>
            <person name="Spatafora J."/>
            <person name="Crous P."/>
            <person name="Grigoriev I."/>
        </authorList>
    </citation>
    <scope>NUCLEOTIDE SEQUENCE</scope>
    <source>
        <strain evidence="9">CBS 130266</strain>
    </source>
</reference>
<keyword evidence="5" id="KW-0805">Transcription regulation</keyword>
<comment type="similarity">
    <text evidence="1">Belongs to the VEFS (VRN2-EMF2-FIS2-SU(Z)12) family.</text>
</comment>
<dbReference type="InterPro" id="IPR019135">
    <property type="entry name" value="Polycomb_protein_VEFS-Box"/>
</dbReference>
<protein>
    <recommendedName>
        <fullName evidence="8">C2H2-type domain-containing protein</fullName>
    </recommendedName>
</protein>
<feature type="region of interest" description="Disordered" evidence="7">
    <location>
        <begin position="157"/>
        <end position="217"/>
    </location>
</feature>
<evidence type="ECO:0000313" key="9">
    <source>
        <dbReference type="EMBL" id="KAF2421181.1"/>
    </source>
</evidence>
<dbReference type="InterPro" id="IPR013087">
    <property type="entry name" value="Znf_C2H2_type"/>
</dbReference>
<keyword evidence="2" id="KW-0479">Metal-binding</keyword>
<feature type="domain" description="C2H2-type" evidence="8">
    <location>
        <begin position="74"/>
        <end position="95"/>
    </location>
</feature>
<dbReference type="PROSITE" id="PS00028">
    <property type="entry name" value="ZINC_FINGER_C2H2_1"/>
    <property type="match status" value="1"/>
</dbReference>
<evidence type="ECO:0000256" key="5">
    <source>
        <dbReference type="ARBA" id="ARBA00023015"/>
    </source>
</evidence>
<evidence type="ECO:0000256" key="3">
    <source>
        <dbReference type="ARBA" id="ARBA00022771"/>
    </source>
</evidence>
<dbReference type="AlphaFoldDB" id="A0A9P4NH43"/>
<evidence type="ECO:0000256" key="7">
    <source>
        <dbReference type="SAM" id="MobiDB-lite"/>
    </source>
</evidence>
<keyword evidence="4" id="KW-0862">Zinc</keyword>
<dbReference type="EMBL" id="MU007100">
    <property type="protein sequence ID" value="KAF2421181.1"/>
    <property type="molecule type" value="Genomic_DNA"/>
</dbReference>
<feature type="compositionally biased region" description="Polar residues" evidence="7">
    <location>
        <begin position="199"/>
        <end position="208"/>
    </location>
</feature>
<dbReference type="Proteomes" id="UP000800235">
    <property type="component" value="Unassembled WGS sequence"/>
</dbReference>
<evidence type="ECO:0000256" key="6">
    <source>
        <dbReference type="ARBA" id="ARBA00023163"/>
    </source>
</evidence>
<keyword evidence="6" id="KW-0804">Transcription</keyword>
<proteinExistence type="inferred from homology"/>
<sequence length="473" mass="53203">MASRSIWHGLKTLVSGLGQEAGTLPTPVSTPTPSTGTPNHKRSTSGPGLVAVKPITLEYIYSEKRTVIVKGLRCVICEREYLHLDRLKQHFEIWHNENYTVLQEGEQNIKIIVEDEPRGRGLRAKKRTNLWEKDTSCERLFIAPNKPFDIKRSLRDRAVARQEEEDEEEDQDEDQDETALADGEDSGGEDSAESEEKMNGSQDSSVGTPSVECVTRVAQPVKRRPKTPENDIMQIPIRQRRKVAVPRNPPDKGAQPSRYFTATTKRFLEPGELLSESDDEYPMDWSQEASNDAISKRTDLSEAAKEFHKSMDAHLTTENVIADLYLGDAIIRWLEKPSSRSIISKDDGRAAFLDWLYEVQNFVKPTDFRHCIDTVSRALPLGRRSRALSSATHISDSEMMDEEVSAVGGAELGANNQDKEQRKLEHCKCGQIANSIADCISCCNDDCAFPDYHLDCVALTDYQIGWRCQNCIS</sequence>
<evidence type="ECO:0000313" key="10">
    <source>
        <dbReference type="Proteomes" id="UP000800235"/>
    </source>
</evidence>